<dbReference type="GO" id="GO:0005777">
    <property type="term" value="C:peroxisome"/>
    <property type="evidence" value="ECO:0007669"/>
    <property type="project" value="UniProtKB-SubCell"/>
</dbReference>
<comment type="PTM">
    <text evidence="1">The full-lengh TYSND1 is the active the proteolytic processing of PTS1- and PTS2-proteins and in self-cleavage, and intermolecular self-cleavage of TYSND1 down-regulates its protease activity.</text>
</comment>
<dbReference type="InterPro" id="IPR043504">
    <property type="entry name" value="Peptidase_S1_PA_chymotrypsin"/>
</dbReference>
<keyword evidence="1" id="KW-0576">Peroxisome</keyword>
<dbReference type="InterPro" id="IPR039245">
    <property type="entry name" value="TYSND1/DEG15"/>
</dbReference>
<keyword evidence="1" id="KW-0645">Protease</keyword>
<name>A0AAV2NK67_9HYME</name>
<dbReference type="InterPro" id="IPR009003">
    <property type="entry name" value="Peptidase_S1_PA"/>
</dbReference>
<comment type="similarity">
    <text evidence="1">Belongs to the peptidase S1B family.</text>
</comment>
<proteinExistence type="inferred from homology"/>
<dbReference type="EMBL" id="OZ034825">
    <property type="protein sequence ID" value="CAL1680183.1"/>
    <property type="molecule type" value="Genomic_DNA"/>
</dbReference>
<organism evidence="2 3">
    <name type="scientific">Lasius platythorax</name>
    <dbReference type="NCBI Taxonomy" id="488582"/>
    <lineage>
        <taxon>Eukaryota</taxon>
        <taxon>Metazoa</taxon>
        <taxon>Ecdysozoa</taxon>
        <taxon>Arthropoda</taxon>
        <taxon>Hexapoda</taxon>
        <taxon>Insecta</taxon>
        <taxon>Pterygota</taxon>
        <taxon>Neoptera</taxon>
        <taxon>Endopterygota</taxon>
        <taxon>Hymenoptera</taxon>
        <taxon>Apocrita</taxon>
        <taxon>Aculeata</taxon>
        <taxon>Formicoidea</taxon>
        <taxon>Formicidae</taxon>
        <taxon>Formicinae</taxon>
        <taxon>Lasius</taxon>
        <taxon>Lasius</taxon>
    </lineage>
</organism>
<dbReference type="PANTHER" id="PTHR21004">
    <property type="entry name" value="SERINE PROTEASE-RELATED"/>
    <property type="match status" value="1"/>
</dbReference>
<dbReference type="GO" id="GO:0031998">
    <property type="term" value="P:regulation of fatty acid beta-oxidation"/>
    <property type="evidence" value="ECO:0007669"/>
    <property type="project" value="TreeGrafter"/>
</dbReference>
<keyword evidence="1" id="KW-0720">Serine protease</keyword>
<sequence length="511" mass="55833">MDSPSSALLLHSPIDKDSRITLRGSSGISISKNWILTHGTALDPIIDKSPAISNFITNLVPGELTIAPRKLANELKFRVYRDLEIDDDSRSGDYSHVQEHLGSVVAAWKCPLLTKTFNEFFETFNFPKSSIKFDRFLRPIYLLVLITDSDGKSIVEIPTVKQALSCLLDQALRNSIRGSSVEIESTPFGNPVFIGSIARGVISNVVGDEGCVIMTDAYAFPGSEGGPVYVIPPDCKRRIISGMVIAPLSWCRGEWVDYTFAANLAPCLLNILRKKDPRSSPIISCQEDEALDRGVVLVRCGINWGTGVLVDKDTGTFLTCSHVVAEAPEREISIVMSTDRINSRAWAKLLYRTPENQPYDVAVLRVNPQDMEPSLRSIRLSRAPIVKGEPVVSVGFPFSSSVRPTISSGVVSKSMDCALLTTCCAQSGTSGGPIVSRATGEMLGMIVCNALSSDGAVLYPRMSLAVPAAAMDRPLREYLRTDNPDVLRAFTCDDAIVRNVWNFYPLLPSKL</sequence>
<dbReference type="EC" id="3.4.21.-" evidence="1"/>
<evidence type="ECO:0000256" key="1">
    <source>
        <dbReference type="PIRNR" id="PIRNR037989"/>
    </source>
</evidence>
<dbReference type="AlphaFoldDB" id="A0AAV2NK67"/>
<evidence type="ECO:0000313" key="3">
    <source>
        <dbReference type="Proteomes" id="UP001497644"/>
    </source>
</evidence>
<keyword evidence="1" id="KW-0378">Hydrolase</keyword>
<dbReference type="Pfam" id="PF13365">
    <property type="entry name" value="Trypsin_2"/>
    <property type="match status" value="1"/>
</dbReference>
<gene>
    <name evidence="2" type="ORF">LPLAT_LOCUS6250</name>
</gene>
<dbReference type="Gene3D" id="2.40.10.10">
    <property type="entry name" value="Trypsin-like serine proteases"/>
    <property type="match status" value="2"/>
</dbReference>
<evidence type="ECO:0000313" key="2">
    <source>
        <dbReference type="EMBL" id="CAL1680183.1"/>
    </source>
</evidence>
<reference evidence="2" key="1">
    <citation type="submission" date="2024-04" db="EMBL/GenBank/DDBJ databases">
        <authorList>
            <consortium name="Molecular Ecology Group"/>
        </authorList>
    </citation>
    <scope>NUCLEOTIDE SEQUENCE</scope>
</reference>
<keyword evidence="3" id="KW-1185">Reference proteome</keyword>
<dbReference type="PANTHER" id="PTHR21004:SF0">
    <property type="entry name" value="PEROXISOMAL LEADER PEPTIDE-PROCESSING PROTEASE"/>
    <property type="match status" value="1"/>
</dbReference>
<dbReference type="Proteomes" id="UP001497644">
    <property type="component" value="Chromosome 2"/>
</dbReference>
<comment type="subcellular location">
    <subcellularLocation>
        <location evidence="1">Peroxisome</location>
    </subcellularLocation>
</comment>
<protein>
    <recommendedName>
        <fullName evidence="1">Peroxisomal leader peptide-processing protease</fullName>
        <ecNumber evidence="1">3.4.21.-</ecNumber>
    </recommendedName>
</protein>
<dbReference type="SUPFAM" id="SSF50494">
    <property type="entry name" value="Trypsin-like serine proteases"/>
    <property type="match status" value="1"/>
</dbReference>
<dbReference type="GO" id="GO:0016485">
    <property type="term" value="P:protein processing"/>
    <property type="evidence" value="ECO:0007669"/>
    <property type="project" value="InterPro"/>
</dbReference>
<comment type="function">
    <text evidence="1">Peroxisomal protease that mediates both the removal of the leader peptide from proteins containing a PTS2 target sequence and processes several PTS1-containing proteins. Catalyzes the processing of PTS1-proteins involved in the peroxisomal beta-oxidation of fatty acids.</text>
</comment>
<accession>A0AAV2NK67</accession>
<dbReference type="GO" id="GO:0004252">
    <property type="term" value="F:serine-type endopeptidase activity"/>
    <property type="evidence" value="ECO:0007669"/>
    <property type="project" value="InterPro"/>
</dbReference>